<evidence type="ECO:0000313" key="1">
    <source>
        <dbReference type="EMBL" id="SVD90404.1"/>
    </source>
</evidence>
<accession>A0A382Z4H9</accession>
<feature type="non-terminal residue" evidence="1">
    <location>
        <position position="221"/>
    </location>
</feature>
<gene>
    <name evidence="1" type="ORF">METZ01_LOCUS443258</name>
</gene>
<name>A0A382Z4H9_9ZZZZ</name>
<dbReference type="AlphaFoldDB" id="A0A382Z4H9"/>
<reference evidence="1" key="1">
    <citation type="submission" date="2018-05" db="EMBL/GenBank/DDBJ databases">
        <authorList>
            <person name="Lanie J.A."/>
            <person name="Ng W.-L."/>
            <person name="Kazmierczak K.M."/>
            <person name="Andrzejewski T.M."/>
            <person name="Davidsen T.M."/>
            <person name="Wayne K.J."/>
            <person name="Tettelin H."/>
            <person name="Glass J.I."/>
            <person name="Rusch D."/>
            <person name="Podicherti R."/>
            <person name="Tsui H.-C.T."/>
            <person name="Winkler M.E."/>
        </authorList>
    </citation>
    <scope>NUCLEOTIDE SEQUENCE</scope>
</reference>
<protein>
    <submittedName>
        <fullName evidence="1">Uncharacterized protein</fullName>
    </submittedName>
</protein>
<dbReference type="EMBL" id="UINC01180956">
    <property type="protein sequence ID" value="SVD90404.1"/>
    <property type="molecule type" value="Genomic_DNA"/>
</dbReference>
<proteinExistence type="predicted"/>
<organism evidence="1">
    <name type="scientific">marine metagenome</name>
    <dbReference type="NCBI Taxonomy" id="408172"/>
    <lineage>
        <taxon>unclassified sequences</taxon>
        <taxon>metagenomes</taxon>
        <taxon>ecological metagenomes</taxon>
    </lineage>
</organism>
<sequence length="221" mass="24417">MENENKQNELTKEKPDETGGVRMEGHILIRDITDKKEPIELVNKRNAIHFGNMAKHLAQTLSGKPNYDIHYMGFGNGGSSVNTLGKITYKTTNVSEAPDDSSPTSNLYALKYFKVVDDLAASNTATSKNKIEVLPSTTSYTDIKVTCTLEFGEPSIQSNFDNSTDFTDDFVFDELGIFSLDVATGNEIAGTKTDAATILDFNSKCYMLTHVIFHPIQKSLK</sequence>